<keyword evidence="2" id="KW-0521">NADP</keyword>
<sequence length="190" mass="20315">MVTRNLYPNAGSLPSHLRFLVFPSIRVLEPLGCGILEERLHREEVLSDGSFRTLALNTIAPFFVVRAFQSLLIKGARSRPQCTSSVINVSSVGAQMNTSTPLSSVANLMTKSALDKLTLVLGTSFAQRGNSPEVLEAIKTKPLPGMVAPIPAKRQGTEVEMGMTAVYLAVSDYMNGAVLTVDGAVSLVNP</sequence>
<protein>
    <recommendedName>
        <fullName evidence="6">NAD(P)-binding protein</fullName>
    </recommendedName>
</protein>
<evidence type="ECO:0008006" key="6">
    <source>
        <dbReference type="Google" id="ProtNLM"/>
    </source>
</evidence>
<dbReference type="EMBL" id="JAUEPT010000040">
    <property type="protein sequence ID" value="KAK0438982.1"/>
    <property type="molecule type" value="Genomic_DNA"/>
</dbReference>
<dbReference type="GO" id="GO:0016491">
    <property type="term" value="F:oxidoreductase activity"/>
    <property type="evidence" value="ECO:0007669"/>
    <property type="project" value="UniProtKB-KW"/>
</dbReference>
<dbReference type="AlphaFoldDB" id="A0AA39JA41"/>
<dbReference type="SUPFAM" id="SSF51735">
    <property type="entry name" value="NAD(P)-binding Rossmann-fold domains"/>
    <property type="match status" value="1"/>
</dbReference>
<dbReference type="PANTHER" id="PTHR43618">
    <property type="entry name" value="7-ALPHA-HYDROXYSTEROID DEHYDROGENASE"/>
    <property type="match status" value="1"/>
</dbReference>
<keyword evidence="3" id="KW-0560">Oxidoreductase</keyword>
<dbReference type="InterPro" id="IPR036291">
    <property type="entry name" value="NAD(P)-bd_dom_sf"/>
</dbReference>
<accession>A0AA39JA41</accession>
<evidence type="ECO:0000256" key="2">
    <source>
        <dbReference type="ARBA" id="ARBA00022857"/>
    </source>
</evidence>
<evidence type="ECO:0000256" key="1">
    <source>
        <dbReference type="ARBA" id="ARBA00006484"/>
    </source>
</evidence>
<evidence type="ECO:0000256" key="3">
    <source>
        <dbReference type="ARBA" id="ARBA00023002"/>
    </source>
</evidence>
<comment type="caution">
    <text evidence="4">The sequence shown here is derived from an EMBL/GenBank/DDBJ whole genome shotgun (WGS) entry which is preliminary data.</text>
</comment>
<reference evidence="4" key="1">
    <citation type="submission" date="2023-06" db="EMBL/GenBank/DDBJ databases">
        <authorList>
            <consortium name="Lawrence Berkeley National Laboratory"/>
            <person name="Ahrendt S."/>
            <person name="Sahu N."/>
            <person name="Indic B."/>
            <person name="Wong-Bajracharya J."/>
            <person name="Merenyi Z."/>
            <person name="Ke H.-M."/>
            <person name="Monk M."/>
            <person name="Kocsube S."/>
            <person name="Drula E."/>
            <person name="Lipzen A."/>
            <person name="Balint B."/>
            <person name="Henrissat B."/>
            <person name="Andreopoulos B."/>
            <person name="Martin F.M."/>
            <person name="Harder C.B."/>
            <person name="Rigling D."/>
            <person name="Ford K.L."/>
            <person name="Foster G.D."/>
            <person name="Pangilinan J."/>
            <person name="Papanicolaou A."/>
            <person name="Barry K."/>
            <person name="LaButti K."/>
            <person name="Viragh M."/>
            <person name="Koriabine M."/>
            <person name="Yan M."/>
            <person name="Riley R."/>
            <person name="Champramary S."/>
            <person name="Plett K.L."/>
            <person name="Tsai I.J."/>
            <person name="Slot J."/>
            <person name="Sipos G."/>
            <person name="Plett J."/>
            <person name="Nagy L.G."/>
            <person name="Grigoriev I.V."/>
        </authorList>
    </citation>
    <scope>NUCLEOTIDE SEQUENCE</scope>
    <source>
        <strain evidence="4">FPL87.14</strain>
    </source>
</reference>
<keyword evidence="5" id="KW-1185">Reference proteome</keyword>
<proteinExistence type="inferred from homology"/>
<evidence type="ECO:0000313" key="5">
    <source>
        <dbReference type="Proteomes" id="UP001175226"/>
    </source>
</evidence>
<evidence type="ECO:0000313" key="4">
    <source>
        <dbReference type="EMBL" id="KAK0438982.1"/>
    </source>
</evidence>
<dbReference type="Gene3D" id="3.40.50.720">
    <property type="entry name" value="NAD(P)-binding Rossmann-like Domain"/>
    <property type="match status" value="1"/>
</dbReference>
<gene>
    <name evidence="4" type="ORF">EV421DRAFT_2037573</name>
</gene>
<organism evidence="4 5">
    <name type="scientific">Armillaria borealis</name>
    <dbReference type="NCBI Taxonomy" id="47425"/>
    <lineage>
        <taxon>Eukaryota</taxon>
        <taxon>Fungi</taxon>
        <taxon>Dikarya</taxon>
        <taxon>Basidiomycota</taxon>
        <taxon>Agaricomycotina</taxon>
        <taxon>Agaricomycetes</taxon>
        <taxon>Agaricomycetidae</taxon>
        <taxon>Agaricales</taxon>
        <taxon>Marasmiineae</taxon>
        <taxon>Physalacriaceae</taxon>
        <taxon>Armillaria</taxon>
    </lineage>
</organism>
<comment type="similarity">
    <text evidence="1">Belongs to the short-chain dehydrogenases/reductases (SDR) family.</text>
</comment>
<dbReference type="InterPro" id="IPR052178">
    <property type="entry name" value="Sec_Metab_Biosynth_SDR"/>
</dbReference>
<dbReference type="CDD" id="cd05233">
    <property type="entry name" value="SDR_c"/>
    <property type="match status" value="1"/>
</dbReference>
<dbReference type="Proteomes" id="UP001175226">
    <property type="component" value="Unassembled WGS sequence"/>
</dbReference>
<name>A0AA39JA41_9AGAR</name>
<dbReference type="PANTHER" id="PTHR43618:SF8">
    <property type="entry name" value="7ALPHA-HYDROXYSTEROID DEHYDROGENASE"/>
    <property type="match status" value="1"/>
</dbReference>